<protein>
    <recommendedName>
        <fullName evidence="9">Periplasmic chaperone PpiD</fullName>
    </recommendedName>
    <alternativeName>
        <fullName evidence="10">Periplasmic folding chaperone</fullName>
    </alternativeName>
</protein>
<reference evidence="14 15" key="1">
    <citation type="submission" date="2017-05" db="EMBL/GenBank/DDBJ databases">
        <authorList>
            <person name="Varghese N."/>
            <person name="Submissions S."/>
        </authorList>
    </citation>
    <scope>NUCLEOTIDE SEQUENCE [LARGE SCALE GENOMIC DNA]</scope>
    <source>
        <strain evidence="14 15">DSM 27040</strain>
    </source>
</reference>
<dbReference type="InterPro" id="IPR000297">
    <property type="entry name" value="PPIase_PpiC"/>
</dbReference>
<sequence>MATLERIRKKGGVLVAFMVGFALLAFILTDFFSGQGGAQPGSIEVGEVNGTAISYSAYQNEVTQAEDFRKLSSGQSTIDENLQFQIRQSVWDQMVMDIVMGEKYEKTGIAVTTDEIIEMVTGSNPHPGVRQMFTDPQTGAFDQSAVVNFLRNRKRDPNANFYWEFLQKNLVNERLNSKYINLFQKGFFVTQSQANAEANAKLRSVDFDFVAVNYNSIPDSVVEVSKGEISAYYSKHKDNFKQAAERSIQYVSFLVEPSEEDKEMAEKWIEDIKPEFSNPDTDAAQFVTMNSDIPYQDSNLKAEDVRIVLQDFIKNAQQGDVYGPYLEDNTYKLSRLVSVKQMPDSVKARHILIQEQDPARANTVADSLMNLINKGADFADLARKNSKDTGSAINGGDLNWFKEGTMVKPFNDACFNAKKGDVVKVQTQFGVHIIHLQDVGKRVTKYNIATLGREIKYSSKTYQQVYSQANKFAATNNTADKFKEGIKEQNLTPRFATLRATDRAVPGLEGSRRLVQWSFEAKVNDMSPTIYEFGNQFVIAVVTEVVEEGYQDVNDPVVHNTIKSILAKDKKAEIIKKRFNDNKASSQSLTSLAQKMESQVQSATDINFASFQVPGVGMEPALIALASLSDVGEMSVPVKGDQGVYVVKVTSEQVAENTDVESTREQLRSVNTNKAYRLAPVIKEKAEVTDDRLKYF</sequence>
<keyword evidence="15" id="KW-1185">Reference proteome</keyword>
<evidence type="ECO:0000256" key="5">
    <source>
        <dbReference type="ARBA" id="ARBA00022989"/>
    </source>
</evidence>
<dbReference type="AlphaFoldDB" id="A0A521D6B3"/>
<keyword evidence="2" id="KW-1003">Cell membrane</keyword>
<feature type="transmembrane region" description="Helical" evidence="12">
    <location>
        <begin position="12"/>
        <end position="32"/>
    </location>
</feature>
<keyword evidence="6 12" id="KW-0472">Membrane</keyword>
<evidence type="ECO:0000256" key="9">
    <source>
        <dbReference type="ARBA" id="ARBA00040743"/>
    </source>
</evidence>
<evidence type="ECO:0000256" key="10">
    <source>
        <dbReference type="ARBA" id="ARBA00042775"/>
    </source>
</evidence>
<dbReference type="RefSeq" id="WP_142533361.1">
    <property type="nucleotide sequence ID" value="NZ_FXTB01000004.1"/>
</dbReference>
<evidence type="ECO:0000256" key="8">
    <source>
        <dbReference type="ARBA" id="ARBA00038408"/>
    </source>
</evidence>
<keyword evidence="11 14" id="KW-0413">Isomerase</keyword>
<evidence type="ECO:0000256" key="2">
    <source>
        <dbReference type="ARBA" id="ARBA00022475"/>
    </source>
</evidence>
<evidence type="ECO:0000313" key="15">
    <source>
        <dbReference type="Proteomes" id="UP000319040"/>
    </source>
</evidence>
<dbReference type="Pfam" id="PF13616">
    <property type="entry name" value="Rotamase_3"/>
    <property type="match status" value="1"/>
</dbReference>
<dbReference type="InterPro" id="IPR027304">
    <property type="entry name" value="Trigger_fact/SurA_dom_sf"/>
</dbReference>
<dbReference type="Proteomes" id="UP000319040">
    <property type="component" value="Unassembled WGS sequence"/>
</dbReference>
<dbReference type="GO" id="GO:0005886">
    <property type="term" value="C:plasma membrane"/>
    <property type="evidence" value="ECO:0007669"/>
    <property type="project" value="UniProtKB-SubCell"/>
</dbReference>
<keyword evidence="3" id="KW-0997">Cell inner membrane</keyword>
<name>A0A521D6B3_SACCC</name>
<dbReference type="PANTHER" id="PTHR47529">
    <property type="entry name" value="PEPTIDYL-PROLYL CIS-TRANS ISOMERASE D"/>
    <property type="match status" value="1"/>
</dbReference>
<dbReference type="OrthoDB" id="9812372at2"/>
<dbReference type="Gene3D" id="3.10.50.40">
    <property type="match status" value="1"/>
</dbReference>
<keyword evidence="7" id="KW-0143">Chaperone</keyword>
<organism evidence="14 15">
    <name type="scientific">Saccharicrinis carchari</name>
    <dbReference type="NCBI Taxonomy" id="1168039"/>
    <lineage>
        <taxon>Bacteria</taxon>
        <taxon>Pseudomonadati</taxon>
        <taxon>Bacteroidota</taxon>
        <taxon>Bacteroidia</taxon>
        <taxon>Marinilabiliales</taxon>
        <taxon>Marinilabiliaceae</taxon>
        <taxon>Saccharicrinis</taxon>
    </lineage>
</organism>
<evidence type="ECO:0000313" key="14">
    <source>
        <dbReference type="EMBL" id="SMO66631.1"/>
    </source>
</evidence>
<evidence type="ECO:0000256" key="11">
    <source>
        <dbReference type="PROSITE-ProRule" id="PRU00278"/>
    </source>
</evidence>
<dbReference type="PROSITE" id="PS50198">
    <property type="entry name" value="PPIC_PPIASE_2"/>
    <property type="match status" value="1"/>
</dbReference>
<dbReference type="GO" id="GO:0003755">
    <property type="term" value="F:peptidyl-prolyl cis-trans isomerase activity"/>
    <property type="evidence" value="ECO:0007669"/>
    <property type="project" value="UniProtKB-KW"/>
</dbReference>
<dbReference type="SUPFAM" id="SSF109998">
    <property type="entry name" value="Triger factor/SurA peptide-binding domain-like"/>
    <property type="match status" value="1"/>
</dbReference>
<evidence type="ECO:0000259" key="13">
    <source>
        <dbReference type="PROSITE" id="PS50198"/>
    </source>
</evidence>
<evidence type="ECO:0000256" key="7">
    <source>
        <dbReference type="ARBA" id="ARBA00023186"/>
    </source>
</evidence>
<dbReference type="PANTHER" id="PTHR47529:SF1">
    <property type="entry name" value="PERIPLASMIC CHAPERONE PPID"/>
    <property type="match status" value="1"/>
</dbReference>
<feature type="domain" description="PpiC" evidence="13">
    <location>
        <begin position="343"/>
        <end position="438"/>
    </location>
</feature>
<proteinExistence type="inferred from homology"/>
<evidence type="ECO:0000256" key="6">
    <source>
        <dbReference type="ARBA" id="ARBA00023136"/>
    </source>
</evidence>
<keyword evidence="4 12" id="KW-0812">Transmembrane</keyword>
<dbReference type="InterPro" id="IPR052029">
    <property type="entry name" value="PpiD_chaperone"/>
</dbReference>
<comment type="subcellular location">
    <subcellularLocation>
        <location evidence="1">Cell inner membrane</location>
        <topology evidence="1">Single-pass type II membrane protein</topology>
        <orientation evidence="1">Periplasmic side</orientation>
    </subcellularLocation>
</comment>
<evidence type="ECO:0000256" key="12">
    <source>
        <dbReference type="SAM" id="Phobius"/>
    </source>
</evidence>
<keyword evidence="11" id="KW-0697">Rotamase</keyword>
<evidence type="ECO:0000256" key="3">
    <source>
        <dbReference type="ARBA" id="ARBA00022519"/>
    </source>
</evidence>
<gene>
    <name evidence="14" type="ORF">SAMN06265379_104213</name>
</gene>
<dbReference type="Pfam" id="PF13623">
    <property type="entry name" value="SurA_N_2"/>
    <property type="match status" value="1"/>
</dbReference>
<keyword evidence="5 12" id="KW-1133">Transmembrane helix</keyword>
<dbReference type="EMBL" id="FXTB01000004">
    <property type="protein sequence ID" value="SMO66631.1"/>
    <property type="molecule type" value="Genomic_DNA"/>
</dbReference>
<dbReference type="SUPFAM" id="SSF54534">
    <property type="entry name" value="FKBP-like"/>
    <property type="match status" value="1"/>
</dbReference>
<comment type="similarity">
    <text evidence="8">Belongs to the PpiD chaperone family.</text>
</comment>
<evidence type="ECO:0000256" key="1">
    <source>
        <dbReference type="ARBA" id="ARBA00004382"/>
    </source>
</evidence>
<dbReference type="InterPro" id="IPR046357">
    <property type="entry name" value="PPIase_dom_sf"/>
</dbReference>
<evidence type="ECO:0000256" key="4">
    <source>
        <dbReference type="ARBA" id="ARBA00022692"/>
    </source>
</evidence>
<accession>A0A521D6B3</accession>